<dbReference type="SMART" id="SM00245">
    <property type="entry name" value="TSPc"/>
    <property type="match status" value="1"/>
</dbReference>
<evidence type="ECO:0000313" key="10">
    <source>
        <dbReference type="Proteomes" id="UP000460272"/>
    </source>
</evidence>
<reference evidence="9 10" key="1">
    <citation type="submission" date="2018-11" db="EMBL/GenBank/DDBJ databases">
        <title>Trebonia kvetii gen.nov., sp.nov., a novel acidophilic actinobacterium, and proposal of the new actinobacterial family Treboniaceae fam. nov.</title>
        <authorList>
            <person name="Rapoport D."/>
            <person name="Sagova-Mareckova M."/>
            <person name="Sedlacek I."/>
            <person name="Provaznik J."/>
            <person name="Kralova S."/>
            <person name="Pavlinic D."/>
            <person name="Benes V."/>
            <person name="Kopecky J."/>
        </authorList>
    </citation>
    <scope>NUCLEOTIDE SEQUENCE [LARGE SCALE GENOMIC DNA]</scope>
    <source>
        <strain evidence="9 10">15Tr583</strain>
    </source>
</reference>
<keyword evidence="10" id="KW-1185">Reference proteome</keyword>
<dbReference type="Pfam" id="PF03572">
    <property type="entry name" value="Peptidase_S41"/>
    <property type="match status" value="1"/>
</dbReference>
<evidence type="ECO:0000256" key="6">
    <source>
        <dbReference type="ARBA" id="ARBA00022825"/>
    </source>
</evidence>
<dbReference type="Gene3D" id="3.30.750.44">
    <property type="match status" value="1"/>
</dbReference>
<dbReference type="InterPro" id="IPR029045">
    <property type="entry name" value="ClpP/crotonase-like_dom_sf"/>
</dbReference>
<keyword evidence="4 7" id="KW-0645">Protease</keyword>
<dbReference type="PANTHER" id="PTHR43253">
    <property type="entry name" value="TRICORN PROTEASE HOMOLOG 2-RELATED"/>
    <property type="match status" value="1"/>
</dbReference>
<dbReference type="GO" id="GO:0008236">
    <property type="term" value="F:serine-type peptidase activity"/>
    <property type="evidence" value="ECO:0007669"/>
    <property type="project" value="UniProtKB-UniRule"/>
</dbReference>
<dbReference type="Gene3D" id="2.130.10.10">
    <property type="entry name" value="YVTN repeat-like/Quinoprotein amine dehydrogenase"/>
    <property type="match status" value="1"/>
</dbReference>
<dbReference type="SUPFAM" id="SSF69304">
    <property type="entry name" value="Tricorn protease N-terminal domain"/>
    <property type="match status" value="2"/>
</dbReference>
<organism evidence="9 10">
    <name type="scientific">Trebonia kvetii</name>
    <dbReference type="NCBI Taxonomy" id="2480626"/>
    <lineage>
        <taxon>Bacteria</taxon>
        <taxon>Bacillati</taxon>
        <taxon>Actinomycetota</taxon>
        <taxon>Actinomycetes</taxon>
        <taxon>Streptosporangiales</taxon>
        <taxon>Treboniaceae</taxon>
        <taxon>Trebonia</taxon>
    </lineage>
</organism>
<sequence>MAESSYLRYPHVARDLITFVAEDDVWLASVGEAADGRGTEARRLTADRAPVLHPRLNPSATHVAWTSTRDGTRSLSRRAPREAYAVPVDGGQVARLTYWGDQFATVRGWVSDTEVLVLSGTGQHATMKTWAFGVPLSGTARRLAYGATGDVAVRDGAVLVGSAMNNEPAEPAHWKRYRGGSGGKIWYSPDGSRYTRILADVGENLVNPMFVGSRVAFLSDHEGAGALYSALPDGSDLRRHTDLGEYYARNATTDGQRVVYQRAGEIWLLKSLDAEPVRLDIWLSGVRQGRAPRRVSGKSELGSFTLDATGGVLAAEVHGTIHWLPTRDEAARDEAARAVLAEPGVRGRHPVLIPGANAVACVSDSGGEDGVDMIPGDGSAVRRIGHGRLGRILELAVAPDGRTAAVACADGRLLAVALDGVPVITQITHNANEAISGLAFSPDSALIAWSQPWRTERISSHIRLARLADGTVIDVTPPRFDDTSPAFTLDGKYLAFLSNRAFDPVYDAHGLDLGFLPGVRPYLVTLLATTPSPFAPRLDDRPAGTADPGHVPATGLDITGLSERVVPFPVAAGSCEKLRAVKYGVVWLDQPRSGMLGEASIGADDEHPTRLLRYDLAQRKRTVEIEALNEFAVSVDGAWLAYWTGESLEIRPAGEPEAKAVGVDLDRIQVTVEPAAEWRQMYHETWRLMRDNFWRAGMGDVDWSAAGDRYRPLLDRIGSADDLHDLLRELQGETRTSHTGVLPPGGGGDPALVQGLLGADLERTADGTWRIARILPGESSVIGAGSPLAAPGIAAAPGDLIVAVDGHQVDPDLGPNPLLAGTAGKPTELTLRRDGTDRRAVVVPLASEHATRYYDLVARQRSAVREASGGRLGYMHIPGTNPAGWAELHRDLHTEFARDGLIVDLRDAQGGDASMLLAERLGRRIVGWYLSRHEGPSSYPFETPRGPVVALTNEYAMSGGDIVIEALKSYGITVVGTRTWGGVIGCYFNDLVDGTLVTQPASALWLPHIGWGMDNHGADPDVEVPIPPHDWAAGRDPQLDTAVRLALQALEQHPPATPPTL</sequence>
<dbReference type="InterPro" id="IPR015943">
    <property type="entry name" value="WD40/YVTN_repeat-like_dom_sf"/>
</dbReference>
<dbReference type="Pfam" id="PF14684">
    <property type="entry name" value="Tricorn_C1"/>
    <property type="match status" value="1"/>
</dbReference>
<dbReference type="InterPro" id="IPR028204">
    <property type="entry name" value="Tricorn_C1"/>
</dbReference>
<gene>
    <name evidence="9" type="ORF">EAS64_31345</name>
</gene>
<evidence type="ECO:0000256" key="5">
    <source>
        <dbReference type="ARBA" id="ARBA00022801"/>
    </source>
</evidence>
<dbReference type="AlphaFoldDB" id="A0A6P2BSE1"/>
<comment type="caution">
    <text evidence="9">The sequence shown here is derived from an EMBL/GenBank/DDBJ whole genome shotgun (WGS) entry which is preliminary data.</text>
</comment>
<dbReference type="GO" id="GO:0005737">
    <property type="term" value="C:cytoplasm"/>
    <property type="evidence" value="ECO:0007669"/>
    <property type="project" value="UniProtKB-SubCell"/>
</dbReference>
<dbReference type="Pfam" id="PF14685">
    <property type="entry name" value="PDZ_Tricorn"/>
    <property type="match status" value="1"/>
</dbReference>
<comment type="similarity">
    <text evidence="2 7">Belongs to the peptidase S41B family.</text>
</comment>
<dbReference type="EC" id="3.4.21.-" evidence="7"/>
<evidence type="ECO:0000256" key="4">
    <source>
        <dbReference type="ARBA" id="ARBA00022670"/>
    </source>
</evidence>
<evidence type="ECO:0000256" key="2">
    <source>
        <dbReference type="ARBA" id="ARBA00008524"/>
    </source>
</evidence>
<dbReference type="InterPro" id="IPR005151">
    <property type="entry name" value="Tail-specific_protease"/>
</dbReference>
<feature type="domain" description="Tail specific protease" evidence="8">
    <location>
        <begin position="824"/>
        <end position="1025"/>
    </location>
</feature>
<keyword evidence="5 7" id="KW-0378">Hydrolase</keyword>
<dbReference type="InterPro" id="IPR036034">
    <property type="entry name" value="PDZ_sf"/>
</dbReference>
<dbReference type="Gene3D" id="2.120.10.60">
    <property type="entry name" value="Tricorn protease N-terminal domain"/>
    <property type="match status" value="1"/>
</dbReference>
<keyword evidence="6 7" id="KW-0720">Serine protease</keyword>
<name>A0A6P2BSE1_9ACTN</name>
<dbReference type="SUPFAM" id="SSF52096">
    <property type="entry name" value="ClpP/crotonase"/>
    <property type="match status" value="1"/>
</dbReference>
<evidence type="ECO:0000256" key="1">
    <source>
        <dbReference type="ARBA" id="ARBA00004496"/>
    </source>
</evidence>
<dbReference type="InterPro" id="IPR012393">
    <property type="entry name" value="Tricorn_protease"/>
</dbReference>
<dbReference type="Proteomes" id="UP000460272">
    <property type="component" value="Unassembled WGS sequence"/>
</dbReference>
<evidence type="ECO:0000256" key="3">
    <source>
        <dbReference type="ARBA" id="ARBA00022490"/>
    </source>
</evidence>
<accession>A0A6P2BSE1</accession>
<evidence type="ECO:0000259" key="8">
    <source>
        <dbReference type="SMART" id="SM00245"/>
    </source>
</evidence>
<dbReference type="Gene3D" id="3.90.226.10">
    <property type="entry name" value="2-enoyl-CoA Hydratase, Chain A, domain 1"/>
    <property type="match status" value="1"/>
</dbReference>
<dbReference type="RefSeq" id="WP_145858893.1">
    <property type="nucleotide sequence ID" value="NZ_RPFW01000006.1"/>
</dbReference>
<dbReference type="CDD" id="cd07562">
    <property type="entry name" value="Peptidase_S41_TRI"/>
    <property type="match status" value="1"/>
</dbReference>
<comment type="function">
    <text evidence="7">Degrades oligopeptides.</text>
</comment>
<keyword evidence="3 7" id="KW-0963">Cytoplasm</keyword>
<comment type="subcellular location">
    <subcellularLocation>
        <location evidence="1 7">Cytoplasm</location>
    </subcellularLocation>
</comment>
<evidence type="ECO:0000313" key="9">
    <source>
        <dbReference type="EMBL" id="TVZ01934.1"/>
    </source>
</evidence>
<dbReference type="SUPFAM" id="SSF50156">
    <property type="entry name" value="PDZ domain-like"/>
    <property type="match status" value="1"/>
</dbReference>
<dbReference type="PIRSF" id="PIRSF036421">
    <property type="entry name" value="Tricorn_protease"/>
    <property type="match status" value="1"/>
</dbReference>
<protein>
    <recommendedName>
        <fullName evidence="7">Tricorn protease homolog</fullName>
        <ecNumber evidence="7">3.4.21.-</ecNumber>
    </recommendedName>
</protein>
<dbReference type="GO" id="GO:0006508">
    <property type="term" value="P:proteolysis"/>
    <property type="evidence" value="ECO:0007669"/>
    <property type="project" value="UniProtKB-UniRule"/>
</dbReference>
<dbReference type="Pfam" id="PF26550">
    <property type="entry name" value="Tricorn_2nd"/>
    <property type="match status" value="1"/>
</dbReference>
<dbReference type="PANTHER" id="PTHR43253:SF1">
    <property type="entry name" value="TRICORN PROTEASE HOMOLOG 2-RELATED"/>
    <property type="match status" value="1"/>
</dbReference>
<evidence type="ECO:0000256" key="7">
    <source>
        <dbReference type="PIRNR" id="PIRNR036421"/>
    </source>
</evidence>
<dbReference type="OrthoDB" id="9758793at2"/>
<proteinExistence type="inferred from homology"/>
<dbReference type="Pfam" id="PF26549">
    <property type="entry name" value="Tricorn_N"/>
    <property type="match status" value="1"/>
</dbReference>
<dbReference type="Gene3D" id="2.30.42.10">
    <property type="match status" value="1"/>
</dbReference>
<dbReference type="InterPro" id="IPR029414">
    <property type="entry name" value="Tricorn_PDZ"/>
</dbReference>
<dbReference type="EMBL" id="RPFW01000006">
    <property type="protein sequence ID" value="TVZ01934.1"/>
    <property type="molecule type" value="Genomic_DNA"/>
</dbReference>